<evidence type="ECO:0000313" key="1">
    <source>
        <dbReference type="EMBL" id="GAH11538.1"/>
    </source>
</evidence>
<sequence length="116" mass="13268">PAYVGKKEDLELLEELSHEKIILILEKSGLPQGYERDLVIVKNQLYAYREYDTVGSTIKEKKLFPLKEAVPDGPYLAEDYIPRMLFSFNSVVLTELLKKKPNGPNTQISTINEVNQ</sequence>
<accession>X1ESD9</accession>
<protein>
    <submittedName>
        <fullName evidence="1">Uncharacterized protein</fullName>
    </submittedName>
</protein>
<organism evidence="1">
    <name type="scientific">marine sediment metagenome</name>
    <dbReference type="NCBI Taxonomy" id="412755"/>
    <lineage>
        <taxon>unclassified sequences</taxon>
        <taxon>metagenomes</taxon>
        <taxon>ecological metagenomes</taxon>
    </lineage>
</organism>
<proteinExistence type="predicted"/>
<reference evidence="1" key="1">
    <citation type="journal article" date="2014" name="Front. Microbiol.">
        <title>High frequency of phylogenetically diverse reductive dehalogenase-homologous genes in deep subseafloor sedimentary metagenomes.</title>
        <authorList>
            <person name="Kawai M."/>
            <person name="Futagami T."/>
            <person name="Toyoda A."/>
            <person name="Takaki Y."/>
            <person name="Nishi S."/>
            <person name="Hori S."/>
            <person name="Arai W."/>
            <person name="Tsubouchi T."/>
            <person name="Morono Y."/>
            <person name="Uchiyama I."/>
            <person name="Ito T."/>
            <person name="Fujiyama A."/>
            <person name="Inagaki F."/>
            <person name="Takami H."/>
        </authorList>
    </citation>
    <scope>NUCLEOTIDE SEQUENCE</scope>
    <source>
        <strain evidence="1">Expedition CK06-06</strain>
    </source>
</reference>
<feature type="non-terminal residue" evidence="1">
    <location>
        <position position="1"/>
    </location>
</feature>
<name>X1ESD9_9ZZZZ</name>
<gene>
    <name evidence="1" type="ORF">S01H4_54216</name>
</gene>
<dbReference type="AlphaFoldDB" id="X1ESD9"/>
<dbReference type="EMBL" id="BART01031177">
    <property type="protein sequence ID" value="GAH11538.1"/>
    <property type="molecule type" value="Genomic_DNA"/>
</dbReference>
<comment type="caution">
    <text evidence="1">The sequence shown here is derived from an EMBL/GenBank/DDBJ whole genome shotgun (WGS) entry which is preliminary data.</text>
</comment>